<sequence length="234" mass="25979">MGDRHAQIVRFPDNDAHGVDFDVITDINGARLFRCTLCARATGTANIVRHCASATHRLNLRDRETRRANDTIAGLRTDAGREEPPARDEETDNANSMWNQIDADIDAQFREARPLGSLDDDLNLLDPIQLLLNGVDDTSSNRQTTDWTVLLEAELDALEENAAQEEERASSLPPSPTAASTADHTEWHPFKRAHRFPHHGTHSFNAIEVALLQNTWDSEAVQYLSARLGNHSGG</sequence>
<dbReference type="EMBL" id="PGCJ01000208">
    <property type="protein sequence ID" value="PLW38397.1"/>
    <property type="molecule type" value="Genomic_DNA"/>
</dbReference>
<feature type="region of interest" description="Disordered" evidence="1">
    <location>
        <begin position="162"/>
        <end position="183"/>
    </location>
</feature>
<organism evidence="2 3">
    <name type="scientific">Puccinia coronata f. sp. avenae</name>
    <dbReference type="NCBI Taxonomy" id="200324"/>
    <lineage>
        <taxon>Eukaryota</taxon>
        <taxon>Fungi</taxon>
        <taxon>Dikarya</taxon>
        <taxon>Basidiomycota</taxon>
        <taxon>Pucciniomycotina</taxon>
        <taxon>Pucciniomycetes</taxon>
        <taxon>Pucciniales</taxon>
        <taxon>Pucciniaceae</taxon>
        <taxon>Puccinia</taxon>
    </lineage>
</organism>
<dbReference type="Proteomes" id="UP000235388">
    <property type="component" value="Unassembled WGS sequence"/>
</dbReference>
<keyword evidence="3" id="KW-1185">Reference proteome</keyword>
<dbReference type="AlphaFoldDB" id="A0A2N5UL79"/>
<name>A0A2N5UL79_9BASI</name>
<evidence type="ECO:0000313" key="3">
    <source>
        <dbReference type="Proteomes" id="UP000235388"/>
    </source>
</evidence>
<reference evidence="2 3" key="1">
    <citation type="submission" date="2017-11" db="EMBL/GenBank/DDBJ databases">
        <title>De novo assembly and phasing of dikaryotic genomes from two isolates of Puccinia coronata f. sp. avenae, the causal agent of oat crown rust.</title>
        <authorList>
            <person name="Miller M.E."/>
            <person name="Zhang Y."/>
            <person name="Omidvar V."/>
            <person name="Sperschneider J."/>
            <person name="Schwessinger B."/>
            <person name="Raley C."/>
            <person name="Palmer J.M."/>
            <person name="Garnica D."/>
            <person name="Upadhyaya N."/>
            <person name="Rathjen J."/>
            <person name="Taylor J.M."/>
            <person name="Park R.F."/>
            <person name="Dodds P.N."/>
            <person name="Hirsch C.D."/>
            <person name="Kianian S.F."/>
            <person name="Figueroa M."/>
        </authorList>
    </citation>
    <scope>NUCLEOTIDE SEQUENCE [LARGE SCALE GENOMIC DNA]</scope>
    <source>
        <strain evidence="2">12NC29</strain>
    </source>
</reference>
<proteinExistence type="predicted"/>
<accession>A0A2N5UL79</accession>
<protein>
    <submittedName>
        <fullName evidence="2">Uncharacterized protein</fullName>
    </submittedName>
</protein>
<evidence type="ECO:0000313" key="2">
    <source>
        <dbReference type="EMBL" id="PLW38397.1"/>
    </source>
</evidence>
<comment type="caution">
    <text evidence="2">The sequence shown here is derived from an EMBL/GenBank/DDBJ whole genome shotgun (WGS) entry which is preliminary data.</text>
</comment>
<gene>
    <name evidence="2" type="ORF">PCANC_13674</name>
</gene>
<evidence type="ECO:0000256" key="1">
    <source>
        <dbReference type="SAM" id="MobiDB-lite"/>
    </source>
</evidence>